<evidence type="ECO:0000313" key="2">
    <source>
        <dbReference type="Proteomes" id="UP001597214"/>
    </source>
</evidence>
<comment type="caution">
    <text evidence="1">The sequence shown here is derived from an EMBL/GenBank/DDBJ whole genome shotgun (WGS) entry which is preliminary data.</text>
</comment>
<proteinExistence type="predicted"/>
<dbReference type="Pfam" id="PF18950">
    <property type="entry name" value="DUF5694"/>
    <property type="match status" value="1"/>
</dbReference>
<dbReference type="RefSeq" id="WP_377927507.1">
    <property type="nucleotide sequence ID" value="NZ_JBHUEM010000007.1"/>
</dbReference>
<organism evidence="1 2">
    <name type="scientific">Bacillus salitolerans</name>
    <dbReference type="NCBI Taxonomy" id="1437434"/>
    <lineage>
        <taxon>Bacteria</taxon>
        <taxon>Bacillati</taxon>
        <taxon>Bacillota</taxon>
        <taxon>Bacilli</taxon>
        <taxon>Bacillales</taxon>
        <taxon>Bacillaceae</taxon>
        <taxon>Bacillus</taxon>
    </lineage>
</organism>
<name>A0ABW4LNS5_9BACI</name>
<gene>
    <name evidence="1" type="ORF">ACFSCX_07250</name>
</gene>
<dbReference type="InterPro" id="IPR043749">
    <property type="entry name" value="DUF5694"/>
</dbReference>
<sequence length="140" mass="16295">MSNQTEIILLGTFHFQQDEEMIIEKESEIIELVEHLSSLKPTKIALEWEKSKNKQLNEAYKNTDRDLRIDEIEQIGFRLAKKLNHGKIYAVNWGGHLKDEDVILLNNTIKKSYPELLNSMSSVMEETPEINRNTNIITLL</sequence>
<evidence type="ECO:0000313" key="1">
    <source>
        <dbReference type="EMBL" id="MFD1736358.1"/>
    </source>
</evidence>
<keyword evidence="2" id="KW-1185">Reference proteome</keyword>
<dbReference type="Proteomes" id="UP001597214">
    <property type="component" value="Unassembled WGS sequence"/>
</dbReference>
<accession>A0ABW4LNS5</accession>
<protein>
    <submittedName>
        <fullName evidence="1">DUF5694 domain-containing protein</fullName>
    </submittedName>
</protein>
<reference evidence="2" key="1">
    <citation type="journal article" date="2019" name="Int. J. Syst. Evol. Microbiol.">
        <title>The Global Catalogue of Microorganisms (GCM) 10K type strain sequencing project: providing services to taxonomists for standard genome sequencing and annotation.</title>
        <authorList>
            <consortium name="The Broad Institute Genomics Platform"/>
            <consortium name="The Broad Institute Genome Sequencing Center for Infectious Disease"/>
            <person name="Wu L."/>
            <person name="Ma J."/>
        </authorList>
    </citation>
    <scope>NUCLEOTIDE SEQUENCE [LARGE SCALE GENOMIC DNA]</scope>
    <source>
        <strain evidence="2">CCUG 49339</strain>
    </source>
</reference>
<dbReference type="EMBL" id="JBHUEM010000007">
    <property type="protein sequence ID" value="MFD1736358.1"/>
    <property type="molecule type" value="Genomic_DNA"/>
</dbReference>